<name>A0A4C1VSH1_EUMVA</name>
<dbReference type="EMBL" id="BGZK01000411">
    <property type="protein sequence ID" value="GBP42058.1"/>
    <property type="molecule type" value="Genomic_DNA"/>
</dbReference>
<dbReference type="Proteomes" id="UP000299102">
    <property type="component" value="Unassembled WGS sequence"/>
</dbReference>
<reference evidence="2 3" key="1">
    <citation type="journal article" date="2019" name="Commun. Biol.">
        <title>The bagworm genome reveals a unique fibroin gene that provides high tensile strength.</title>
        <authorList>
            <person name="Kono N."/>
            <person name="Nakamura H."/>
            <person name="Ohtoshi R."/>
            <person name="Tomita M."/>
            <person name="Numata K."/>
            <person name="Arakawa K."/>
        </authorList>
    </citation>
    <scope>NUCLEOTIDE SEQUENCE [LARGE SCALE GENOMIC DNA]</scope>
</reference>
<sequence>MPEWKGRVPLTRSHCERITQLYGVSGGGLRSRNEPAQHERRRRDRCVNNSVMEVRSQSSACRRTAIFQEVVAPDAPARTGAGAALKVAVQPLAREIKGFKRSLPVRALGAPALSNEGFVQRPSTGPIVMRRRFRISVHSN</sequence>
<accession>A0A4C1VSH1</accession>
<evidence type="ECO:0000313" key="2">
    <source>
        <dbReference type="EMBL" id="GBP42058.1"/>
    </source>
</evidence>
<evidence type="ECO:0000256" key="1">
    <source>
        <dbReference type="SAM" id="MobiDB-lite"/>
    </source>
</evidence>
<dbReference type="AlphaFoldDB" id="A0A4C1VSH1"/>
<feature type="region of interest" description="Disordered" evidence="1">
    <location>
        <begin position="26"/>
        <end position="45"/>
    </location>
</feature>
<organism evidence="2 3">
    <name type="scientific">Eumeta variegata</name>
    <name type="common">Bagworm moth</name>
    <name type="synonym">Eumeta japonica</name>
    <dbReference type="NCBI Taxonomy" id="151549"/>
    <lineage>
        <taxon>Eukaryota</taxon>
        <taxon>Metazoa</taxon>
        <taxon>Ecdysozoa</taxon>
        <taxon>Arthropoda</taxon>
        <taxon>Hexapoda</taxon>
        <taxon>Insecta</taxon>
        <taxon>Pterygota</taxon>
        <taxon>Neoptera</taxon>
        <taxon>Endopterygota</taxon>
        <taxon>Lepidoptera</taxon>
        <taxon>Glossata</taxon>
        <taxon>Ditrysia</taxon>
        <taxon>Tineoidea</taxon>
        <taxon>Psychidae</taxon>
        <taxon>Oiketicinae</taxon>
        <taxon>Eumeta</taxon>
    </lineage>
</organism>
<gene>
    <name evidence="2" type="ORF">EVAR_29413_1</name>
</gene>
<proteinExistence type="predicted"/>
<evidence type="ECO:0000313" key="3">
    <source>
        <dbReference type="Proteomes" id="UP000299102"/>
    </source>
</evidence>
<comment type="caution">
    <text evidence="2">The sequence shown here is derived from an EMBL/GenBank/DDBJ whole genome shotgun (WGS) entry which is preliminary data.</text>
</comment>
<keyword evidence="3" id="KW-1185">Reference proteome</keyword>
<protein>
    <submittedName>
        <fullName evidence="2">Uncharacterized protein</fullName>
    </submittedName>
</protein>